<accession>A0A091BDB7</accession>
<dbReference type="PANTHER" id="PTHR30572">
    <property type="entry name" value="MEMBRANE COMPONENT OF TRANSPORTER-RELATED"/>
    <property type="match status" value="1"/>
</dbReference>
<dbReference type="AlphaFoldDB" id="A0A091BDB7"/>
<comment type="caution">
    <text evidence="9">The sequence shown here is derived from an EMBL/GenBank/DDBJ whole genome shotgun (WGS) entry which is preliminary data.</text>
</comment>
<dbReference type="Proteomes" id="UP000029385">
    <property type="component" value="Unassembled WGS sequence"/>
</dbReference>
<sequence>MFGYYFTLGLRSLRRNPVLTALMIVTLAVGVAASMATLTVLYVMSGDPIPHKSDRLFVPRLDNSQLNGYTPADEPSDQMVYRDAVNLLASGQGVRRTAVYGINSGIESGRADLPPFLVQGVAPTLDFFAMFETPFLYGGPWSKADEEAKRDVIVLNRKTSEKLFGQTNPVGKRIRMEGSDFQIVGVLDSWNPLPRYYRLINGNGGSFTGEDEIFIPFQTAVRHEMNNSGNNNCSGDGAGPGWQGWLDSECDWIQFWFEGASAADQAKIKDYLAAYITDQKKLGRYPRPINTRVENVNEWMEHLGVVSKDSKLSTWLAMGFLLVCLVNTVGLLLAKFSARAGEVGVRRALGATRKDIFQQYLIEAGVVGLVGGLIGLVLSFAGLWLISLQSDEMASVTHMDWAMLCLTIVLAITSSIVAGLLPTWRACQVTPALQLKTQ</sequence>
<keyword evidence="3 6" id="KW-0812">Transmembrane</keyword>
<keyword evidence="4 6" id="KW-1133">Transmembrane helix</keyword>
<organism evidence="9 10">
    <name type="scientific">Arenimonas oryziterrae DSM 21050 = YC6267</name>
    <dbReference type="NCBI Taxonomy" id="1121015"/>
    <lineage>
        <taxon>Bacteria</taxon>
        <taxon>Pseudomonadati</taxon>
        <taxon>Pseudomonadota</taxon>
        <taxon>Gammaproteobacteria</taxon>
        <taxon>Lysobacterales</taxon>
        <taxon>Lysobacteraceae</taxon>
        <taxon>Arenimonas</taxon>
    </lineage>
</organism>
<dbReference type="GO" id="GO:0005886">
    <property type="term" value="C:plasma membrane"/>
    <property type="evidence" value="ECO:0007669"/>
    <property type="project" value="UniProtKB-SubCell"/>
</dbReference>
<dbReference type="Pfam" id="PF02687">
    <property type="entry name" value="FtsX"/>
    <property type="match status" value="1"/>
</dbReference>
<name>A0A091BDB7_9GAMM</name>
<dbReference type="STRING" id="1121015.GCA_000420545_02773"/>
<gene>
    <name evidence="9" type="ORF">N789_13615</name>
</gene>
<feature type="domain" description="ABC3 transporter permease C-terminal" evidence="7">
    <location>
        <begin position="318"/>
        <end position="430"/>
    </location>
</feature>
<dbReference type="InterPro" id="IPR025857">
    <property type="entry name" value="MacB_PCD"/>
</dbReference>
<feature type="transmembrane region" description="Helical" evidence="6">
    <location>
        <begin position="21"/>
        <end position="44"/>
    </location>
</feature>
<protein>
    <recommendedName>
        <fullName evidence="11">ABC transporter permease</fullName>
    </recommendedName>
</protein>
<evidence type="ECO:0000256" key="3">
    <source>
        <dbReference type="ARBA" id="ARBA00022692"/>
    </source>
</evidence>
<evidence type="ECO:0000259" key="7">
    <source>
        <dbReference type="Pfam" id="PF02687"/>
    </source>
</evidence>
<dbReference type="eggNOG" id="COG0577">
    <property type="taxonomic scope" value="Bacteria"/>
</dbReference>
<dbReference type="PANTHER" id="PTHR30572:SF18">
    <property type="entry name" value="ABC-TYPE MACROLIDE FAMILY EXPORT SYSTEM PERMEASE COMPONENT 2"/>
    <property type="match status" value="1"/>
</dbReference>
<feature type="transmembrane region" description="Helical" evidence="6">
    <location>
        <begin position="315"/>
        <end position="338"/>
    </location>
</feature>
<feature type="transmembrane region" description="Helical" evidence="6">
    <location>
        <begin position="359"/>
        <end position="386"/>
    </location>
</feature>
<evidence type="ECO:0000256" key="5">
    <source>
        <dbReference type="ARBA" id="ARBA00023136"/>
    </source>
</evidence>
<evidence type="ECO:0000256" key="6">
    <source>
        <dbReference type="SAM" id="Phobius"/>
    </source>
</evidence>
<keyword evidence="2" id="KW-1003">Cell membrane</keyword>
<dbReference type="InterPro" id="IPR050250">
    <property type="entry name" value="Macrolide_Exporter_MacB"/>
</dbReference>
<dbReference type="GO" id="GO:0022857">
    <property type="term" value="F:transmembrane transporter activity"/>
    <property type="evidence" value="ECO:0007669"/>
    <property type="project" value="TreeGrafter"/>
</dbReference>
<dbReference type="EMBL" id="AVCI01000010">
    <property type="protein sequence ID" value="KFN42390.1"/>
    <property type="molecule type" value="Genomic_DNA"/>
</dbReference>
<evidence type="ECO:0000313" key="10">
    <source>
        <dbReference type="Proteomes" id="UP000029385"/>
    </source>
</evidence>
<feature type="transmembrane region" description="Helical" evidence="6">
    <location>
        <begin position="401"/>
        <end position="421"/>
    </location>
</feature>
<dbReference type="PATRIC" id="fig|1121015.4.peg.2194"/>
<dbReference type="RefSeq" id="WP_022970366.1">
    <property type="nucleotide sequence ID" value="NZ_ATVD01000007.1"/>
</dbReference>
<keyword evidence="10" id="KW-1185">Reference proteome</keyword>
<evidence type="ECO:0000256" key="1">
    <source>
        <dbReference type="ARBA" id="ARBA00004651"/>
    </source>
</evidence>
<dbReference type="Pfam" id="PF12704">
    <property type="entry name" value="MacB_PCD"/>
    <property type="match status" value="1"/>
</dbReference>
<dbReference type="OrthoDB" id="8735006at2"/>
<proteinExistence type="predicted"/>
<comment type="subcellular location">
    <subcellularLocation>
        <location evidence="1">Cell membrane</location>
        <topology evidence="1">Multi-pass membrane protein</topology>
    </subcellularLocation>
</comment>
<evidence type="ECO:0000256" key="4">
    <source>
        <dbReference type="ARBA" id="ARBA00022989"/>
    </source>
</evidence>
<evidence type="ECO:0000259" key="8">
    <source>
        <dbReference type="Pfam" id="PF12704"/>
    </source>
</evidence>
<evidence type="ECO:0000313" key="9">
    <source>
        <dbReference type="EMBL" id="KFN42390.1"/>
    </source>
</evidence>
<feature type="domain" description="MacB-like periplasmic core" evidence="8">
    <location>
        <begin position="20"/>
        <end position="269"/>
    </location>
</feature>
<evidence type="ECO:0008006" key="11">
    <source>
        <dbReference type="Google" id="ProtNLM"/>
    </source>
</evidence>
<reference evidence="9 10" key="1">
    <citation type="submission" date="2013-09" db="EMBL/GenBank/DDBJ databases">
        <title>Genome sequencing of Arenimonas oryziterrae.</title>
        <authorList>
            <person name="Chen F."/>
            <person name="Wang G."/>
        </authorList>
    </citation>
    <scope>NUCLEOTIDE SEQUENCE [LARGE SCALE GENOMIC DNA]</scope>
    <source>
        <strain evidence="9 10">YC6267</strain>
    </source>
</reference>
<evidence type="ECO:0000256" key="2">
    <source>
        <dbReference type="ARBA" id="ARBA00022475"/>
    </source>
</evidence>
<dbReference type="InterPro" id="IPR003838">
    <property type="entry name" value="ABC3_permease_C"/>
</dbReference>
<keyword evidence="5 6" id="KW-0472">Membrane</keyword>